<accession>A0A2J6SHQ2</accession>
<dbReference type="AlphaFoldDB" id="A0A2J6SHQ2"/>
<dbReference type="Gene3D" id="1.10.10.60">
    <property type="entry name" value="Homeodomain-like"/>
    <property type="match status" value="1"/>
</dbReference>
<dbReference type="SMART" id="SM00717">
    <property type="entry name" value="SANT"/>
    <property type="match status" value="3"/>
</dbReference>
<gene>
    <name evidence="4" type="ORF">K444DRAFT_264157</name>
</gene>
<feature type="compositionally biased region" description="Polar residues" evidence="2">
    <location>
        <begin position="156"/>
        <end position="166"/>
    </location>
</feature>
<feature type="domain" description="Myb-like" evidence="3">
    <location>
        <begin position="352"/>
        <end position="419"/>
    </location>
</feature>
<dbReference type="SUPFAM" id="SSF46689">
    <property type="entry name" value="Homeodomain-like"/>
    <property type="match status" value="1"/>
</dbReference>
<dbReference type="Proteomes" id="UP000235371">
    <property type="component" value="Unassembled WGS sequence"/>
</dbReference>
<keyword evidence="1" id="KW-0175">Coiled coil</keyword>
<sequence length="500" mass="55855">MNTAHGHPETSTLMDSNSAPANMATMNDSQNGMSQWNPVNEEQGGNGGKKPRWSDDEDKTLCELLKTHWQLEKDNLAKLNGTKFWPLISAKLKECGFDRTSEQCRSYWYGQLRLRTEFKDTLQFRSVNERNNTPLSMASKTATDTTASGASMFGKRSSSGSFSTIEAGTGTTSGSLLNTGAEPSGETTTETPKTRSDISFQSMSKAVFEADHTLSSSMSKSKKENGGMARWAEHETQKLRELVIAKRKSMGMDKKELGLAFWTSISQELENNQIHRSPQACARRFQRTSKLGATEPGLRSDDTPDPMPEKASPYYPKPNNEGTDTDADADDGSKSDLNDGDTPYGEPRRGSRKRVSKGVWTDEEHNRLVQLMKARRQLESEDESLEKLSNYKLYALVSKQLKQYLIERSAGACNLYWNNKGFARSGFDNSPAISREGNLRKSSTRELSPVGKNIENAFSRLPRQDFDDSPVIQGFRKVRSQPITLYSIIEHNGKRMMLTG</sequence>
<dbReference type="EMBL" id="KZ613913">
    <property type="protein sequence ID" value="PMD50277.1"/>
    <property type="molecule type" value="Genomic_DNA"/>
</dbReference>
<feature type="domain" description="Myb-like" evidence="3">
    <location>
        <begin position="49"/>
        <end position="112"/>
    </location>
</feature>
<evidence type="ECO:0000313" key="4">
    <source>
        <dbReference type="EMBL" id="PMD50277.1"/>
    </source>
</evidence>
<feature type="region of interest" description="Disordered" evidence="2">
    <location>
        <begin position="1"/>
        <end position="55"/>
    </location>
</feature>
<evidence type="ECO:0000256" key="1">
    <source>
        <dbReference type="SAM" id="Coils"/>
    </source>
</evidence>
<dbReference type="InParanoid" id="A0A2J6SHQ2"/>
<feature type="coiled-coil region" evidence="1">
    <location>
        <begin position="361"/>
        <end position="391"/>
    </location>
</feature>
<protein>
    <recommendedName>
        <fullName evidence="3">Myb-like domain-containing protein</fullName>
    </recommendedName>
</protein>
<evidence type="ECO:0000313" key="5">
    <source>
        <dbReference type="Proteomes" id="UP000235371"/>
    </source>
</evidence>
<name>A0A2J6SHQ2_9HELO</name>
<dbReference type="CDD" id="cd00167">
    <property type="entry name" value="SANT"/>
    <property type="match status" value="1"/>
</dbReference>
<dbReference type="GeneID" id="36579510"/>
<feature type="compositionally biased region" description="Polar residues" evidence="2">
    <location>
        <begin position="133"/>
        <end position="149"/>
    </location>
</feature>
<dbReference type="Pfam" id="PF13837">
    <property type="entry name" value="Myb_DNA-bind_4"/>
    <property type="match status" value="1"/>
</dbReference>
<dbReference type="InterPro" id="IPR001005">
    <property type="entry name" value="SANT/Myb"/>
</dbReference>
<dbReference type="RefSeq" id="XP_024727181.1">
    <property type="nucleotide sequence ID" value="XM_024871428.1"/>
</dbReference>
<feature type="region of interest" description="Disordered" evidence="2">
    <location>
        <begin position="288"/>
        <end position="359"/>
    </location>
</feature>
<reference evidence="4 5" key="1">
    <citation type="submission" date="2016-04" db="EMBL/GenBank/DDBJ databases">
        <title>A degradative enzymes factory behind the ericoid mycorrhizal symbiosis.</title>
        <authorList>
            <consortium name="DOE Joint Genome Institute"/>
            <person name="Martino E."/>
            <person name="Morin E."/>
            <person name="Grelet G."/>
            <person name="Kuo A."/>
            <person name="Kohler A."/>
            <person name="Daghino S."/>
            <person name="Barry K."/>
            <person name="Choi C."/>
            <person name="Cichocki N."/>
            <person name="Clum A."/>
            <person name="Copeland A."/>
            <person name="Hainaut M."/>
            <person name="Haridas S."/>
            <person name="Labutti K."/>
            <person name="Lindquist E."/>
            <person name="Lipzen A."/>
            <person name="Khouja H.-R."/>
            <person name="Murat C."/>
            <person name="Ohm R."/>
            <person name="Olson A."/>
            <person name="Spatafora J."/>
            <person name="Veneault-Fourrey C."/>
            <person name="Henrissat B."/>
            <person name="Grigoriev I."/>
            <person name="Martin F."/>
            <person name="Perotto S."/>
        </authorList>
    </citation>
    <scope>NUCLEOTIDE SEQUENCE [LARGE SCALE GENOMIC DNA]</scope>
    <source>
        <strain evidence="4 5">E</strain>
    </source>
</reference>
<feature type="compositionally biased region" description="Polar residues" evidence="2">
    <location>
        <begin position="185"/>
        <end position="197"/>
    </location>
</feature>
<proteinExistence type="predicted"/>
<dbReference type="OrthoDB" id="3553320at2759"/>
<feature type="compositionally biased region" description="Low complexity" evidence="2">
    <location>
        <begin position="168"/>
        <end position="180"/>
    </location>
</feature>
<feature type="region of interest" description="Disordered" evidence="2">
    <location>
        <begin position="133"/>
        <end position="197"/>
    </location>
</feature>
<dbReference type="PROSITE" id="PS50090">
    <property type="entry name" value="MYB_LIKE"/>
    <property type="match status" value="2"/>
</dbReference>
<feature type="compositionally biased region" description="Polar residues" evidence="2">
    <location>
        <begin position="1"/>
        <end position="40"/>
    </location>
</feature>
<dbReference type="InterPro" id="IPR009057">
    <property type="entry name" value="Homeodomain-like_sf"/>
</dbReference>
<dbReference type="InterPro" id="IPR044822">
    <property type="entry name" value="Myb_DNA-bind_4"/>
</dbReference>
<evidence type="ECO:0000256" key="2">
    <source>
        <dbReference type="SAM" id="MobiDB-lite"/>
    </source>
</evidence>
<evidence type="ECO:0000259" key="3">
    <source>
        <dbReference type="PROSITE" id="PS50090"/>
    </source>
</evidence>
<keyword evidence="5" id="KW-1185">Reference proteome</keyword>
<organism evidence="4 5">
    <name type="scientific">Hyaloscypha bicolor E</name>
    <dbReference type="NCBI Taxonomy" id="1095630"/>
    <lineage>
        <taxon>Eukaryota</taxon>
        <taxon>Fungi</taxon>
        <taxon>Dikarya</taxon>
        <taxon>Ascomycota</taxon>
        <taxon>Pezizomycotina</taxon>
        <taxon>Leotiomycetes</taxon>
        <taxon>Helotiales</taxon>
        <taxon>Hyaloscyphaceae</taxon>
        <taxon>Hyaloscypha</taxon>
        <taxon>Hyaloscypha bicolor</taxon>
    </lineage>
</organism>